<gene>
    <name evidence="2" type="ORF">NC998_29025</name>
</gene>
<reference evidence="2 3" key="1">
    <citation type="submission" date="2022-04" db="EMBL/GenBank/DDBJ databases">
        <title>Positive selection, recombination, and allopatry shape intraspecific diversity of widespread and dominant cyanobacteria.</title>
        <authorList>
            <person name="Wei J."/>
            <person name="Shu W."/>
            <person name="Hu C."/>
        </authorList>
    </citation>
    <scope>NUCLEOTIDE SEQUENCE [LARGE SCALE GENOMIC DNA]</scope>
    <source>
        <strain evidence="2 3">GB2-A4</strain>
    </source>
</reference>
<proteinExistence type="predicted"/>
<dbReference type="EMBL" id="JAMPKM010000068">
    <property type="protein sequence ID" value="MEP0821092.1"/>
    <property type="molecule type" value="Genomic_DNA"/>
</dbReference>
<dbReference type="InterPro" id="IPR013762">
    <property type="entry name" value="Integrase-like_cat_sf"/>
</dbReference>
<dbReference type="Proteomes" id="UP001464891">
    <property type="component" value="Unassembled WGS sequence"/>
</dbReference>
<sequence length="43" mass="4824">MSRAGIPLQVIQEISGHRSLQALQWYLEVSELQLEGAIAALRF</sequence>
<evidence type="ECO:0000313" key="2">
    <source>
        <dbReference type="EMBL" id="MEP0821092.1"/>
    </source>
</evidence>
<organism evidence="2 3">
    <name type="scientific">Trichocoleus desertorum GB2-A4</name>
    <dbReference type="NCBI Taxonomy" id="2933944"/>
    <lineage>
        <taxon>Bacteria</taxon>
        <taxon>Bacillati</taxon>
        <taxon>Cyanobacteriota</taxon>
        <taxon>Cyanophyceae</taxon>
        <taxon>Leptolyngbyales</taxon>
        <taxon>Trichocoleusaceae</taxon>
        <taxon>Trichocoleus</taxon>
    </lineage>
</organism>
<keyword evidence="3" id="KW-1185">Reference proteome</keyword>
<accession>A0ABV0JH17</accession>
<comment type="caution">
    <text evidence="2">The sequence shown here is derived from an EMBL/GenBank/DDBJ whole genome shotgun (WGS) entry which is preliminary data.</text>
</comment>
<keyword evidence="1" id="KW-0233">DNA recombination</keyword>
<evidence type="ECO:0000313" key="3">
    <source>
        <dbReference type="Proteomes" id="UP001464891"/>
    </source>
</evidence>
<dbReference type="SUPFAM" id="SSF56349">
    <property type="entry name" value="DNA breaking-rejoining enzymes"/>
    <property type="match status" value="1"/>
</dbReference>
<dbReference type="InterPro" id="IPR011010">
    <property type="entry name" value="DNA_brk_join_enz"/>
</dbReference>
<evidence type="ECO:0000256" key="1">
    <source>
        <dbReference type="ARBA" id="ARBA00023172"/>
    </source>
</evidence>
<protein>
    <submittedName>
        <fullName evidence="2">Site-specific integrase</fullName>
    </submittedName>
</protein>
<dbReference type="Gene3D" id="1.10.443.10">
    <property type="entry name" value="Intergrase catalytic core"/>
    <property type="match status" value="1"/>
</dbReference>
<name>A0ABV0JH17_9CYAN</name>